<evidence type="ECO:0000256" key="3">
    <source>
        <dbReference type="ARBA" id="ARBA00007012"/>
    </source>
</evidence>
<dbReference type="PRINTS" id="PR01436">
    <property type="entry name" value="NADHDHGNASE2"/>
</dbReference>
<evidence type="ECO:0000256" key="8">
    <source>
        <dbReference type="ARBA" id="ARBA00022692"/>
    </source>
</evidence>
<keyword evidence="14 18" id="KW-0830">Ubiquinone</keyword>
<evidence type="ECO:0000256" key="10">
    <source>
        <dbReference type="ARBA" id="ARBA00022967"/>
    </source>
</evidence>
<comment type="function">
    <text evidence="1">Core subunit of the mitochondrial membrane respiratory chain NADH dehydrogenase (Complex I) that is believed to belong to the minimal assembly required for catalysis. Complex I functions in the transfer of electrons from NADH to the respiratory chain. The immediate electron acceptor for the enzyme is believed to be ubiquinone.</text>
</comment>
<comment type="similarity">
    <text evidence="3 18">Belongs to the complex I subunit 2 family.</text>
</comment>
<reference evidence="20" key="1">
    <citation type="journal article" date="2018" name="Mitochondrial DNA Part B Resour">
        <title>Mitochondrial genome sequence from Anthocoris kerzhneri (Hemiptera: Anthocoridae) and phylogenetic analysis.</title>
        <authorList>
            <person name="Li X."/>
            <person name="Song N."/>
            <person name="Meng H."/>
        </authorList>
    </citation>
    <scope>NUCLEOTIDE SEQUENCE</scope>
</reference>
<evidence type="ECO:0000256" key="9">
    <source>
        <dbReference type="ARBA" id="ARBA00022792"/>
    </source>
</evidence>
<feature type="transmembrane region" description="Helical" evidence="18">
    <location>
        <begin position="7"/>
        <end position="24"/>
    </location>
</feature>
<sequence>MNMNSSKLLFFMMLIISTMITMSANNWFGMWIGLEINLMSFIPLIFKTNDKSASQAMMIYFLTQTIGSMVLLFSLLINPIIFTSNLTINESINILIMSSTMIKMGAAPFHFWLPEVMANIKWMECMILMTWQKLGPLIVMSNITPTNWALYTSVILSTAVGSIKGLNQSSIRKIMAYSSINHLGWMMMFMTMQTSWYKYLLIYSIMVIMICLLMNKMNVFFINQLMSNSPSMMEKYTYVITMLSMGGLPPFLGFLPKWMVIQSMINSKLFMIMLIMMLLSLLTLFYYTRMISSFILSYSTINKWTNYHKPNNMMLFSFITINFTLPVFMSTGFF</sequence>
<dbReference type="InterPro" id="IPR005798">
    <property type="entry name" value="Cyt_b/b6_C"/>
</dbReference>
<gene>
    <name evidence="20" type="primary">nad2</name>
</gene>
<keyword evidence="7 18" id="KW-0679">Respiratory chain</keyword>
<evidence type="ECO:0000256" key="13">
    <source>
        <dbReference type="ARBA" id="ARBA00023027"/>
    </source>
</evidence>
<keyword evidence="11 18" id="KW-0249">Electron transport</keyword>
<evidence type="ECO:0000256" key="7">
    <source>
        <dbReference type="ARBA" id="ARBA00022660"/>
    </source>
</evidence>
<evidence type="ECO:0000256" key="14">
    <source>
        <dbReference type="ARBA" id="ARBA00023075"/>
    </source>
</evidence>
<evidence type="ECO:0000256" key="6">
    <source>
        <dbReference type="ARBA" id="ARBA00022448"/>
    </source>
</evidence>
<dbReference type="PANTHER" id="PTHR46552:SF1">
    <property type="entry name" value="NADH-UBIQUINONE OXIDOREDUCTASE CHAIN 2"/>
    <property type="match status" value="1"/>
</dbReference>
<dbReference type="GO" id="GO:0006120">
    <property type="term" value="P:mitochondrial electron transport, NADH to ubiquinone"/>
    <property type="evidence" value="ECO:0007669"/>
    <property type="project" value="InterPro"/>
</dbReference>
<dbReference type="AlphaFoldDB" id="A0A4D6QG25"/>
<feature type="transmembrane region" description="Helical" evidence="18">
    <location>
        <begin position="236"/>
        <end position="255"/>
    </location>
</feature>
<evidence type="ECO:0000256" key="12">
    <source>
        <dbReference type="ARBA" id="ARBA00022989"/>
    </source>
</evidence>
<evidence type="ECO:0000259" key="19">
    <source>
        <dbReference type="PROSITE" id="PS51003"/>
    </source>
</evidence>
<dbReference type="Pfam" id="PF00361">
    <property type="entry name" value="Proton_antipo_M"/>
    <property type="match status" value="1"/>
</dbReference>
<evidence type="ECO:0000313" key="20">
    <source>
        <dbReference type="EMBL" id="QCF45706.1"/>
    </source>
</evidence>
<evidence type="ECO:0000256" key="18">
    <source>
        <dbReference type="RuleBase" id="RU003403"/>
    </source>
</evidence>
<keyword evidence="10 18" id="KW-1278">Translocase</keyword>
<evidence type="ECO:0000256" key="16">
    <source>
        <dbReference type="ARBA" id="ARBA00023136"/>
    </source>
</evidence>
<feature type="transmembrane region" description="Helical" evidence="18">
    <location>
        <begin position="313"/>
        <end position="333"/>
    </location>
</feature>
<keyword evidence="9 18" id="KW-0999">Mitochondrion inner membrane</keyword>
<protein>
    <recommendedName>
        <fullName evidence="5 18">NADH-ubiquinone oxidoreductase chain 2</fullName>
        <ecNumber evidence="4 18">7.1.1.2</ecNumber>
    </recommendedName>
</protein>
<dbReference type="EC" id="7.1.1.2" evidence="4 18"/>
<evidence type="ECO:0000256" key="1">
    <source>
        <dbReference type="ARBA" id="ARBA00003257"/>
    </source>
</evidence>
<geneLocation type="mitochondrion" evidence="20"/>
<keyword evidence="12 18" id="KW-1133">Transmembrane helix</keyword>
<evidence type="ECO:0000256" key="17">
    <source>
        <dbReference type="ARBA" id="ARBA00049551"/>
    </source>
</evidence>
<keyword evidence="6" id="KW-0813">Transport</keyword>
<dbReference type="InterPro" id="IPR050175">
    <property type="entry name" value="Complex_I_Subunit_2"/>
</dbReference>
<dbReference type="EMBL" id="MH223674">
    <property type="protein sequence ID" value="QCF45706.1"/>
    <property type="molecule type" value="Genomic_DNA"/>
</dbReference>
<feature type="transmembrane region" description="Helical" evidence="18">
    <location>
        <begin position="196"/>
        <end position="215"/>
    </location>
</feature>
<accession>A0A4D6QG25</accession>
<keyword evidence="13 18" id="KW-0520">NAD</keyword>
<dbReference type="InterPro" id="IPR001750">
    <property type="entry name" value="ND/Mrp_TM"/>
</dbReference>
<comment type="subcellular location">
    <subcellularLocation>
        <location evidence="2 18">Mitochondrion inner membrane</location>
        <topology evidence="2 18">Multi-pass membrane protein</topology>
    </subcellularLocation>
</comment>
<evidence type="ECO:0000256" key="5">
    <source>
        <dbReference type="ARBA" id="ARBA00021008"/>
    </source>
</evidence>
<dbReference type="PANTHER" id="PTHR46552">
    <property type="entry name" value="NADH-UBIQUINONE OXIDOREDUCTASE CHAIN 2"/>
    <property type="match status" value="1"/>
</dbReference>
<feature type="transmembrane region" description="Helical" evidence="18">
    <location>
        <begin position="30"/>
        <end position="46"/>
    </location>
</feature>
<dbReference type="GO" id="GO:0005743">
    <property type="term" value="C:mitochondrial inner membrane"/>
    <property type="evidence" value="ECO:0007669"/>
    <property type="project" value="UniProtKB-SubCell"/>
</dbReference>
<dbReference type="GO" id="GO:0016491">
    <property type="term" value="F:oxidoreductase activity"/>
    <property type="evidence" value="ECO:0007669"/>
    <property type="project" value="UniProtKB-UniRule"/>
</dbReference>
<dbReference type="PROSITE" id="PS51003">
    <property type="entry name" value="CYTB_CTER"/>
    <property type="match status" value="1"/>
</dbReference>
<evidence type="ECO:0000256" key="4">
    <source>
        <dbReference type="ARBA" id="ARBA00012944"/>
    </source>
</evidence>
<comment type="catalytic activity">
    <reaction evidence="17 18">
        <text>a ubiquinone + NADH + 5 H(+)(in) = a ubiquinol + NAD(+) + 4 H(+)(out)</text>
        <dbReference type="Rhea" id="RHEA:29091"/>
        <dbReference type="Rhea" id="RHEA-COMP:9565"/>
        <dbReference type="Rhea" id="RHEA-COMP:9566"/>
        <dbReference type="ChEBI" id="CHEBI:15378"/>
        <dbReference type="ChEBI" id="CHEBI:16389"/>
        <dbReference type="ChEBI" id="CHEBI:17976"/>
        <dbReference type="ChEBI" id="CHEBI:57540"/>
        <dbReference type="ChEBI" id="CHEBI:57945"/>
        <dbReference type="EC" id="7.1.1.2"/>
    </reaction>
</comment>
<keyword evidence="15 18" id="KW-0496">Mitochondrion</keyword>
<proteinExistence type="inferred from homology"/>
<evidence type="ECO:0000256" key="11">
    <source>
        <dbReference type="ARBA" id="ARBA00022982"/>
    </source>
</evidence>
<feature type="transmembrane region" description="Helical" evidence="18">
    <location>
        <begin position="94"/>
        <end position="113"/>
    </location>
</feature>
<evidence type="ECO:0000256" key="15">
    <source>
        <dbReference type="ARBA" id="ARBA00023128"/>
    </source>
</evidence>
<organism evidence="20">
    <name type="scientific">Anthocoris kerzhneri</name>
    <dbReference type="NCBI Taxonomy" id="642067"/>
    <lineage>
        <taxon>Eukaryota</taxon>
        <taxon>Metazoa</taxon>
        <taxon>Ecdysozoa</taxon>
        <taxon>Arthropoda</taxon>
        <taxon>Hexapoda</taxon>
        <taxon>Insecta</taxon>
        <taxon>Pterygota</taxon>
        <taxon>Neoptera</taxon>
        <taxon>Paraneoptera</taxon>
        <taxon>Hemiptera</taxon>
        <taxon>Heteroptera</taxon>
        <taxon>Panheteroptera</taxon>
        <taxon>Cimicomorpha</taxon>
        <taxon>Anthocoridae</taxon>
        <taxon>Anthocorinae</taxon>
        <taxon>Anthocoris</taxon>
    </lineage>
</organism>
<feature type="transmembrane region" description="Helical" evidence="18">
    <location>
        <begin position="267"/>
        <end position="287"/>
    </location>
</feature>
<feature type="domain" description="Cytochrome b/b6 C-terminal region profile" evidence="19">
    <location>
        <begin position="186"/>
        <end position="334"/>
    </location>
</feature>
<dbReference type="InterPro" id="IPR003917">
    <property type="entry name" value="NADH_UbQ_OxRdtase_chain2"/>
</dbReference>
<evidence type="ECO:0000256" key="2">
    <source>
        <dbReference type="ARBA" id="ARBA00004448"/>
    </source>
</evidence>
<name>A0A4D6QG25_9HEMI</name>
<comment type="function">
    <text evidence="18">Core subunit of the mitochondrial membrane respiratory chain NADH dehydrogenase (Complex I) which catalyzes electron transfer from NADH through the respiratory chain, using ubiquinone as an electron acceptor. Essential for the catalytic activity and assembly of complex I.</text>
</comment>
<keyword evidence="8 18" id="KW-0812">Transmembrane</keyword>
<feature type="transmembrane region" description="Helical" evidence="18">
    <location>
        <begin position="58"/>
        <end position="82"/>
    </location>
</feature>
<dbReference type="GO" id="GO:0008137">
    <property type="term" value="F:NADH dehydrogenase (ubiquinone) activity"/>
    <property type="evidence" value="ECO:0007669"/>
    <property type="project" value="UniProtKB-EC"/>
</dbReference>
<keyword evidence="16 18" id="KW-0472">Membrane</keyword>